<dbReference type="InterPro" id="IPR005846">
    <property type="entry name" value="A-D-PHexomutase_a/b/a-III"/>
</dbReference>
<evidence type="ECO:0000259" key="7">
    <source>
        <dbReference type="Pfam" id="PF00408"/>
    </source>
</evidence>
<dbReference type="Gene3D" id="3.40.120.10">
    <property type="entry name" value="Alpha-D-Glucose-1,6-Bisphosphate, subunit A, domain 3"/>
    <property type="match status" value="3"/>
</dbReference>
<comment type="cofactor">
    <cofactor evidence="1">
        <name>Mg(2+)</name>
        <dbReference type="ChEBI" id="CHEBI:18420"/>
    </cofactor>
</comment>
<dbReference type="SUPFAM" id="SSF55957">
    <property type="entry name" value="Phosphoglucomutase, C-terminal domain"/>
    <property type="match status" value="1"/>
</dbReference>
<dbReference type="PROSITE" id="PS00710">
    <property type="entry name" value="PGM_PMM"/>
    <property type="match status" value="1"/>
</dbReference>
<evidence type="ECO:0000259" key="9">
    <source>
        <dbReference type="Pfam" id="PF02879"/>
    </source>
</evidence>
<keyword evidence="3" id="KW-0597">Phosphoprotein</keyword>
<dbReference type="Pfam" id="PF00408">
    <property type="entry name" value="PGM_PMM_IV"/>
    <property type="match status" value="1"/>
</dbReference>
<organism evidence="11">
    <name type="scientific">marine sediment metagenome</name>
    <dbReference type="NCBI Taxonomy" id="412755"/>
    <lineage>
        <taxon>unclassified sequences</taxon>
        <taxon>metagenomes</taxon>
        <taxon>ecological metagenomes</taxon>
    </lineage>
</organism>
<evidence type="ECO:0000256" key="5">
    <source>
        <dbReference type="ARBA" id="ARBA00022842"/>
    </source>
</evidence>
<comment type="caution">
    <text evidence="11">The sequence shown here is derived from an EMBL/GenBank/DDBJ whole genome shotgun (WGS) entry which is preliminary data.</text>
</comment>
<evidence type="ECO:0000259" key="10">
    <source>
        <dbReference type="Pfam" id="PF02880"/>
    </source>
</evidence>
<keyword evidence="5" id="KW-0460">Magnesium</keyword>
<dbReference type="PANTHER" id="PTHR45745">
    <property type="entry name" value="PHOSPHOMANNOMUTASE 45A"/>
    <property type="match status" value="1"/>
</dbReference>
<dbReference type="InterPro" id="IPR036900">
    <property type="entry name" value="A-D-PHexomutase_C_sf"/>
</dbReference>
<gene>
    <name evidence="11" type="ORF">LCGC14_1247790</name>
</gene>
<dbReference type="Pfam" id="PF02880">
    <property type="entry name" value="PGM_PMM_III"/>
    <property type="match status" value="1"/>
</dbReference>
<dbReference type="InterPro" id="IPR005843">
    <property type="entry name" value="A-D-PHexomutase_C"/>
</dbReference>
<dbReference type="PRINTS" id="PR00509">
    <property type="entry name" value="PGMPMM"/>
</dbReference>
<evidence type="ECO:0000256" key="3">
    <source>
        <dbReference type="ARBA" id="ARBA00022553"/>
    </source>
</evidence>
<protein>
    <submittedName>
        <fullName evidence="11">Uncharacterized protein</fullName>
    </submittedName>
</protein>
<reference evidence="11" key="1">
    <citation type="journal article" date="2015" name="Nature">
        <title>Complex archaea that bridge the gap between prokaryotes and eukaryotes.</title>
        <authorList>
            <person name="Spang A."/>
            <person name="Saw J.H."/>
            <person name="Jorgensen S.L."/>
            <person name="Zaremba-Niedzwiedzka K."/>
            <person name="Martijn J."/>
            <person name="Lind A.E."/>
            <person name="van Eijk R."/>
            <person name="Schleper C."/>
            <person name="Guy L."/>
            <person name="Ettema T.J."/>
        </authorList>
    </citation>
    <scope>NUCLEOTIDE SEQUENCE</scope>
</reference>
<dbReference type="InterPro" id="IPR005845">
    <property type="entry name" value="A-D-PHexomutase_a/b/a-II"/>
</dbReference>
<feature type="domain" description="Alpha-D-phosphohexomutase C-terminal" evidence="7">
    <location>
        <begin position="411"/>
        <end position="454"/>
    </location>
</feature>
<dbReference type="Pfam" id="PF02879">
    <property type="entry name" value="PGM_PMM_II"/>
    <property type="match status" value="1"/>
</dbReference>
<dbReference type="EMBL" id="LAZR01006804">
    <property type="protein sequence ID" value="KKM89527.1"/>
    <property type="molecule type" value="Genomic_DNA"/>
</dbReference>
<evidence type="ECO:0000259" key="8">
    <source>
        <dbReference type="Pfam" id="PF02878"/>
    </source>
</evidence>
<name>A0A0F9P7W8_9ZZZZ</name>
<dbReference type="Gene3D" id="3.30.310.50">
    <property type="entry name" value="Alpha-D-phosphohexomutase, C-terminal domain"/>
    <property type="match status" value="1"/>
</dbReference>
<evidence type="ECO:0000256" key="1">
    <source>
        <dbReference type="ARBA" id="ARBA00001946"/>
    </source>
</evidence>
<dbReference type="GO" id="GO:0008973">
    <property type="term" value="F:phosphopentomutase activity"/>
    <property type="evidence" value="ECO:0007669"/>
    <property type="project" value="TreeGrafter"/>
</dbReference>
<evidence type="ECO:0000256" key="6">
    <source>
        <dbReference type="ARBA" id="ARBA00023235"/>
    </source>
</evidence>
<dbReference type="InterPro" id="IPR016055">
    <property type="entry name" value="A-D-PHexomutase_a/b/a-I/II/III"/>
</dbReference>
<dbReference type="GO" id="GO:0006166">
    <property type="term" value="P:purine ribonucleoside salvage"/>
    <property type="evidence" value="ECO:0007669"/>
    <property type="project" value="TreeGrafter"/>
</dbReference>
<dbReference type="InterPro" id="IPR005841">
    <property type="entry name" value="Alpha-D-phosphohexomutase_SF"/>
</dbReference>
<dbReference type="InterPro" id="IPR005844">
    <property type="entry name" value="A-D-PHexomutase_a/b/a-I"/>
</dbReference>
<dbReference type="GO" id="GO:0005975">
    <property type="term" value="P:carbohydrate metabolic process"/>
    <property type="evidence" value="ECO:0007669"/>
    <property type="project" value="InterPro"/>
</dbReference>
<dbReference type="GO" id="GO:0000287">
    <property type="term" value="F:magnesium ion binding"/>
    <property type="evidence" value="ECO:0007669"/>
    <property type="project" value="InterPro"/>
</dbReference>
<evidence type="ECO:0000256" key="4">
    <source>
        <dbReference type="ARBA" id="ARBA00022723"/>
    </source>
</evidence>
<dbReference type="Pfam" id="PF02878">
    <property type="entry name" value="PGM_PMM_I"/>
    <property type="match status" value="1"/>
</dbReference>
<keyword evidence="6" id="KW-0413">Isomerase</keyword>
<sequence length="466" mass="51727">MFTFGTDGYRAIIGDGFDFRTVGELTGALCKSLKEKKKEPHVVIGYDTRFLSNKFAEYAAVVAENAGLKTELSDSFIPTPLLSHAVTKKNADAGIVITASHNPYYYNGFKIKNEQGGSASPEQIAALEPFLEKEQTLPPHEFHKKPGCSVFNPFDDYLAHVEKIINKDVFNGSSLTTVVDPVYGAGKGYFKDLLEHYGLKVKEIHNDVNPAFGGLHPEPIGDNLNDLKNKVLEEKADVGLALDGDADRSGVIDEKGNFVNSHQIFALLLFHLVENKGLKGDVVKTFSTTSLVDIMAEKYGLEIMQTPIGFKHISNLMLTNNVLIGGEESGGIGIKGHLPERDGLFIGLMLTELMVQSGKTINELINDLYSRFGQFSYDRIDKIVSPSAKNRLYKDLDRQDISKMLNKNLKQLHNSDGYKYEFEDRSWLMFRLSGTESIVRIYAEADNPEEVERLLSTGAELVSDIT</sequence>
<dbReference type="SUPFAM" id="SSF53738">
    <property type="entry name" value="Phosphoglucomutase, first 3 domains"/>
    <property type="match status" value="2"/>
</dbReference>
<proteinExistence type="inferred from homology"/>
<dbReference type="InterPro" id="IPR016066">
    <property type="entry name" value="A-D-PHexomutase_CS"/>
</dbReference>
<comment type="similarity">
    <text evidence="2">Belongs to the phosphohexose mutase family.</text>
</comment>
<feature type="domain" description="Alpha-D-phosphohexomutase alpha/beta/alpha" evidence="9">
    <location>
        <begin position="155"/>
        <end position="256"/>
    </location>
</feature>
<feature type="domain" description="Alpha-D-phosphohexomutase alpha/beta/alpha" evidence="10">
    <location>
        <begin position="260"/>
        <end position="372"/>
    </location>
</feature>
<dbReference type="PANTHER" id="PTHR45745:SF1">
    <property type="entry name" value="PHOSPHOGLUCOMUTASE 2B-RELATED"/>
    <property type="match status" value="1"/>
</dbReference>
<dbReference type="AlphaFoldDB" id="A0A0F9P7W8"/>
<evidence type="ECO:0000313" key="11">
    <source>
        <dbReference type="EMBL" id="KKM89527.1"/>
    </source>
</evidence>
<accession>A0A0F9P7W8</accession>
<feature type="domain" description="Alpha-D-phosphohexomutase alpha/beta/alpha" evidence="8">
    <location>
        <begin position="3"/>
        <end position="135"/>
    </location>
</feature>
<keyword evidence="4" id="KW-0479">Metal-binding</keyword>
<evidence type="ECO:0000256" key="2">
    <source>
        <dbReference type="ARBA" id="ARBA00010231"/>
    </source>
</evidence>